<name>A0A0G2XZT8_MIMIV</name>
<proteinExistence type="predicted"/>
<evidence type="ECO:0000313" key="2">
    <source>
        <dbReference type="Proteomes" id="UP000241474"/>
    </source>
</evidence>
<reference evidence="1 2" key="1">
    <citation type="submission" date="2014-10" db="EMBL/GenBank/DDBJ databases">
        <title>Pan-genome analysis of Brazilian lineage A amoebal mimiviruses.</title>
        <authorList>
            <person name="Assis F.L."/>
            <person name="Abrahao J.S."/>
            <person name="Kroon E.G."/>
            <person name="Dornas F.P."/>
            <person name="Andrade K.R."/>
            <person name="Borato P.V.M."/>
            <person name="Pilotto M.R."/>
            <person name="Benamar S."/>
            <person name="LaScola B."/>
            <person name="Colson P."/>
        </authorList>
    </citation>
    <scope>NUCLEOTIDE SEQUENCE [LARGE SCALE GENOMIC DNA]</scope>
    <source>
        <strain evidence="1 2">Oyster</strain>
    </source>
</reference>
<organism evidence="1 2">
    <name type="scientific">Acanthamoeba polyphaga mimivirus</name>
    <name type="common">APMV</name>
    <dbReference type="NCBI Taxonomy" id="212035"/>
    <lineage>
        <taxon>Viruses</taxon>
        <taxon>Varidnaviria</taxon>
        <taxon>Bamfordvirae</taxon>
        <taxon>Nucleocytoviricota</taxon>
        <taxon>Megaviricetes</taxon>
        <taxon>Imitervirales</taxon>
        <taxon>Mimiviridae</taxon>
        <taxon>Megamimivirinae</taxon>
        <taxon>Mimivirus</taxon>
        <taxon>Mimivirus bradfordmassiliense</taxon>
    </lineage>
</organism>
<organismHost>
    <name type="scientific">Acanthamoeba polyphaga</name>
    <name type="common">Amoeba</name>
    <dbReference type="NCBI Taxonomy" id="5757"/>
</organismHost>
<accession>A0A0G2XZT8</accession>
<sequence>MSIVKFTVVKPTVFSNVSVSFKEDKIFLFLESKVIGTLYKTSGKTLWESECPITRSSYKELSHWIKCYDCGRDFCIPTNCDHHSQIPKSIYRGSIFNKYTLTIKWTNYCSLESAITKTIQVYTDLDKIETNTN</sequence>
<dbReference type="EMBL" id="KM982401">
    <property type="protein sequence ID" value="AKI78845.1"/>
    <property type="molecule type" value="Genomic_DNA"/>
</dbReference>
<evidence type="ECO:0000313" key="1">
    <source>
        <dbReference type="EMBL" id="AKI78845.1"/>
    </source>
</evidence>
<dbReference type="Proteomes" id="UP000241474">
    <property type="component" value="Segment"/>
</dbReference>
<protein>
    <submittedName>
        <fullName evidence="1">Uncharacterized protein</fullName>
    </submittedName>
</protein>